<keyword evidence="4 5" id="KW-0472">Membrane</keyword>
<dbReference type="AlphaFoldDB" id="A0A8J3J2Z5"/>
<accession>A0A8J3J2Z5</accession>
<comment type="caution">
    <text evidence="6">The sequence shown here is derived from an EMBL/GenBank/DDBJ whole genome shotgun (WGS) entry which is preliminary data.</text>
</comment>
<comment type="subcellular location">
    <subcellularLocation>
        <location evidence="1">Membrane</location>
        <topology evidence="1">Multi-pass membrane protein</topology>
    </subcellularLocation>
</comment>
<keyword evidence="2 5" id="KW-0812">Transmembrane</keyword>
<keyword evidence="3 5" id="KW-1133">Transmembrane helix</keyword>
<protein>
    <recommendedName>
        <fullName evidence="8">DoxX family protein</fullName>
    </recommendedName>
</protein>
<evidence type="ECO:0000256" key="1">
    <source>
        <dbReference type="ARBA" id="ARBA00004141"/>
    </source>
</evidence>
<keyword evidence="7" id="KW-1185">Reference proteome</keyword>
<organism evidence="6 7">
    <name type="scientific">Reticulibacter mediterranei</name>
    <dbReference type="NCBI Taxonomy" id="2778369"/>
    <lineage>
        <taxon>Bacteria</taxon>
        <taxon>Bacillati</taxon>
        <taxon>Chloroflexota</taxon>
        <taxon>Ktedonobacteria</taxon>
        <taxon>Ktedonobacterales</taxon>
        <taxon>Reticulibacteraceae</taxon>
        <taxon>Reticulibacter</taxon>
    </lineage>
</organism>
<dbReference type="RefSeq" id="WP_220210437.1">
    <property type="nucleotide sequence ID" value="NZ_BNJK01000002.1"/>
</dbReference>
<dbReference type="InterPro" id="IPR032808">
    <property type="entry name" value="DoxX"/>
</dbReference>
<evidence type="ECO:0000313" key="7">
    <source>
        <dbReference type="Proteomes" id="UP000597444"/>
    </source>
</evidence>
<dbReference type="GO" id="GO:0016020">
    <property type="term" value="C:membrane"/>
    <property type="evidence" value="ECO:0007669"/>
    <property type="project" value="UniProtKB-SubCell"/>
</dbReference>
<name>A0A8J3J2Z5_9CHLR</name>
<sequence>MLRSSTRVLQLLLALTFLAIPLSRIAGAPTLRQVLALAVPLWLIWIANVIELSGAVLLLVGLRMELLAVIGALLIAASMIGATLAHVRAGNLFAEVPWTLIFLGLSLIVVLLRWSAVQAVLRKSGKQGISHWEEVPGQEGVRE</sequence>
<dbReference type="Pfam" id="PF13564">
    <property type="entry name" value="DoxX_2"/>
    <property type="match status" value="1"/>
</dbReference>
<reference evidence="6" key="1">
    <citation type="submission" date="2020-10" db="EMBL/GenBank/DDBJ databases">
        <title>Taxonomic study of unclassified bacteria belonging to the class Ktedonobacteria.</title>
        <authorList>
            <person name="Yabe S."/>
            <person name="Wang C.M."/>
            <person name="Zheng Y."/>
            <person name="Sakai Y."/>
            <person name="Cavaletti L."/>
            <person name="Monciardini P."/>
            <person name="Donadio S."/>
        </authorList>
    </citation>
    <scope>NUCLEOTIDE SEQUENCE</scope>
    <source>
        <strain evidence="6">ID150040</strain>
    </source>
</reference>
<gene>
    <name evidence="6" type="ORF">KSF_098640</name>
</gene>
<evidence type="ECO:0008006" key="8">
    <source>
        <dbReference type="Google" id="ProtNLM"/>
    </source>
</evidence>
<evidence type="ECO:0000256" key="3">
    <source>
        <dbReference type="ARBA" id="ARBA00022989"/>
    </source>
</evidence>
<proteinExistence type="predicted"/>
<dbReference type="Proteomes" id="UP000597444">
    <property type="component" value="Unassembled WGS sequence"/>
</dbReference>
<feature type="transmembrane region" description="Helical" evidence="5">
    <location>
        <begin position="66"/>
        <end position="86"/>
    </location>
</feature>
<feature type="transmembrane region" description="Helical" evidence="5">
    <location>
        <begin position="37"/>
        <end position="59"/>
    </location>
</feature>
<evidence type="ECO:0000256" key="2">
    <source>
        <dbReference type="ARBA" id="ARBA00022692"/>
    </source>
</evidence>
<evidence type="ECO:0000313" key="6">
    <source>
        <dbReference type="EMBL" id="GHO99816.1"/>
    </source>
</evidence>
<dbReference type="EMBL" id="BNJK01000002">
    <property type="protein sequence ID" value="GHO99816.1"/>
    <property type="molecule type" value="Genomic_DNA"/>
</dbReference>
<evidence type="ECO:0000256" key="5">
    <source>
        <dbReference type="SAM" id="Phobius"/>
    </source>
</evidence>
<evidence type="ECO:0000256" key="4">
    <source>
        <dbReference type="ARBA" id="ARBA00023136"/>
    </source>
</evidence>
<feature type="transmembrane region" description="Helical" evidence="5">
    <location>
        <begin position="98"/>
        <end position="116"/>
    </location>
</feature>